<feature type="transmembrane region" description="Helical" evidence="1">
    <location>
        <begin position="92"/>
        <end position="108"/>
    </location>
</feature>
<feature type="transmembrane region" description="Helical" evidence="1">
    <location>
        <begin position="53"/>
        <end position="71"/>
    </location>
</feature>
<dbReference type="EMBL" id="JADBDY010000001">
    <property type="protein sequence ID" value="MBE1457978.1"/>
    <property type="molecule type" value="Genomic_DNA"/>
</dbReference>
<feature type="transmembrane region" description="Helical" evidence="1">
    <location>
        <begin position="26"/>
        <end position="47"/>
    </location>
</feature>
<proteinExistence type="predicted"/>
<feature type="transmembrane region" description="Helical" evidence="1">
    <location>
        <begin position="114"/>
        <end position="134"/>
    </location>
</feature>
<keyword evidence="1" id="KW-1133">Transmembrane helix</keyword>
<protein>
    <submittedName>
        <fullName evidence="2">ABC-type multidrug transport system permease subunit</fullName>
    </submittedName>
</protein>
<keyword evidence="3" id="KW-1185">Reference proteome</keyword>
<sequence>MHSEEAQDALERARAMQAKVGPRGRWYAVYGFGFGLTSMVLLLIIGISGTVTGVLVGLAFYLVMLTALILYSRRQPVQPLGYAKLHNWGTGVWAPVYATAVVAGSIFFQGEPAWWVPMAVLSAVPTSVAALVVLRRSRSAQ</sequence>
<evidence type="ECO:0000256" key="1">
    <source>
        <dbReference type="SAM" id="Phobius"/>
    </source>
</evidence>
<keyword evidence="1" id="KW-0472">Membrane</keyword>
<dbReference type="Proteomes" id="UP000598217">
    <property type="component" value="Unassembled WGS sequence"/>
</dbReference>
<gene>
    <name evidence="2" type="ORF">H4W79_002192</name>
</gene>
<name>A0ABR9HG28_9ACTN</name>
<evidence type="ECO:0000313" key="3">
    <source>
        <dbReference type="Proteomes" id="UP000598217"/>
    </source>
</evidence>
<accession>A0ABR9HG28</accession>
<evidence type="ECO:0000313" key="2">
    <source>
        <dbReference type="EMBL" id="MBE1457978.1"/>
    </source>
</evidence>
<organism evidence="2 3">
    <name type="scientific">Nocardiopsis terrae</name>
    <dbReference type="NCBI Taxonomy" id="372655"/>
    <lineage>
        <taxon>Bacteria</taxon>
        <taxon>Bacillati</taxon>
        <taxon>Actinomycetota</taxon>
        <taxon>Actinomycetes</taxon>
        <taxon>Streptosporangiales</taxon>
        <taxon>Nocardiopsidaceae</taxon>
        <taxon>Nocardiopsis</taxon>
    </lineage>
</organism>
<comment type="caution">
    <text evidence="2">The sequence shown here is derived from an EMBL/GenBank/DDBJ whole genome shotgun (WGS) entry which is preliminary data.</text>
</comment>
<reference evidence="2 3" key="1">
    <citation type="submission" date="2020-10" db="EMBL/GenBank/DDBJ databases">
        <title>Sequencing the genomes of 1000 actinobacteria strains.</title>
        <authorList>
            <person name="Klenk H.-P."/>
        </authorList>
    </citation>
    <scope>NUCLEOTIDE SEQUENCE [LARGE SCALE GENOMIC DNA]</scope>
    <source>
        <strain evidence="2 3">DSM 45157</strain>
    </source>
</reference>
<keyword evidence="1" id="KW-0812">Transmembrane</keyword>
<dbReference type="RefSeq" id="WP_191270656.1">
    <property type="nucleotide sequence ID" value="NZ_BMXJ01000004.1"/>
</dbReference>